<evidence type="ECO:0000256" key="9">
    <source>
        <dbReference type="ARBA" id="ARBA00022840"/>
    </source>
</evidence>
<feature type="compositionally biased region" description="Pro residues" evidence="15">
    <location>
        <begin position="77"/>
        <end position="229"/>
    </location>
</feature>
<dbReference type="Pfam" id="PF07714">
    <property type="entry name" value="PK_Tyr_Ser-Thr"/>
    <property type="match status" value="1"/>
</dbReference>
<keyword evidence="11 16" id="KW-0472">Membrane</keyword>
<dbReference type="FunFam" id="3.30.200.20:FF:000162">
    <property type="entry name" value="Adenine nucleotide alpha hydrolase-like domain kinase"/>
    <property type="match status" value="1"/>
</dbReference>
<evidence type="ECO:0000256" key="4">
    <source>
        <dbReference type="ARBA" id="ARBA00022527"/>
    </source>
</evidence>
<keyword evidence="6 16" id="KW-0812">Transmembrane</keyword>
<reference evidence="18 19" key="1">
    <citation type="submission" date="2023-10" db="EMBL/GenBank/DDBJ databases">
        <title>Chromosome-scale genome assembly provides insights into flower coloration mechanisms of Canna indica.</title>
        <authorList>
            <person name="Li C."/>
        </authorList>
    </citation>
    <scope>NUCLEOTIDE SEQUENCE [LARGE SCALE GENOMIC DNA]</scope>
    <source>
        <tissue evidence="18">Flower</tissue>
    </source>
</reference>
<dbReference type="SMART" id="SM00220">
    <property type="entry name" value="S_TKc"/>
    <property type="match status" value="1"/>
</dbReference>
<keyword evidence="19" id="KW-1185">Reference proteome</keyword>
<dbReference type="GO" id="GO:0005524">
    <property type="term" value="F:ATP binding"/>
    <property type="evidence" value="ECO:0007669"/>
    <property type="project" value="UniProtKB-UniRule"/>
</dbReference>
<keyword evidence="10 16" id="KW-1133">Transmembrane helix</keyword>
<evidence type="ECO:0000256" key="3">
    <source>
        <dbReference type="ARBA" id="ARBA00022475"/>
    </source>
</evidence>
<evidence type="ECO:0000256" key="6">
    <source>
        <dbReference type="ARBA" id="ARBA00022692"/>
    </source>
</evidence>
<name>A0AAQ3K048_9LILI</name>
<dbReference type="InterPro" id="IPR011009">
    <property type="entry name" value="Kinase-like_dom_sf"/>
</dbReference>
<evidence type="ECO:0000256" key="15">
    <source>
        <dbReference type="SAM" id="MobiDB-lite"/>
    </source>
</evidence>
<feature type="compositionally biased region" description="Polar residues" evidence="15">
    <location>
        <begin position="695"/>
        <end position="708"/>
    </location>
</feature>
<evidence type="ECO:0000256" key="2">
    <source>
        <dbReference type="ARBA" id="ARBA00012513"/>
    </source>
</evidence>
<feature type="transmembrane region" description="Helical" evidence="16">
    <location>
        <begin position="239"/>
        <end position="261"/>
    </location>
</feature>
<feature type="compositionally biased region" description="Polar residues" evidence="15">
    <location>
        <begin position="668"/>
        <end position="684"/>
    </location>
</feature>
<evidence type="ECO:0000256" key="14">
    <source>
        <dbReference type="PROSITE-ProRule" id="PRU10141"/>
    </source>
</evidence>
<dbReference type="Gene3D" id="3.30.200.20">
    <property type="entry name" value="Phosphorylase Kinase, domain 1"/>
    <property type="match status" value="1"/>
</dbReference>
<sequence>MSASPPVSSPPPPPSNLVPPPPASIPPPPSNLAPPPQSSSSPPPVSTPPPPDSGSSPPLPDSGSSPPPPDSGSSPPTSSPPPTTPPTTSPPQASPPTTPALPPSNPPLPTPSSPPNPPPTSPPVFPPSLPASPPPPSPIASSPPPPSPITSSPPPPRNPLPPPSPPNQSPPPPPSSVPSPPPSPLSSSPPPPRRSPPPPATPSVSEPPPPFVPSSPSPPLNLSPPPPPSSKSSSSSTPIVIGGIAAAVVAIALLLGIFLFFSRRRRRRPPPPSPSPYADNPYAPYYTHSPVKVTSTETPPATRGSRESGYHHSGPDTSLSSSSPGIFLNFAKTSFTYEELEMATDGFSEANLLGKGGFGHVYKGTFDGKEFAVKKLTSGSGQGDREFLAEVEKLSRVHHRNLVSLIGYCISGSQRMLVYEYLPNKTLDFHLHGKDQPTLDWSTRFKIAVGSAKGLAYLHEDCHPKIIHRDIKAANILLDLNFEAKVADFGLAKFQVEGDTHISTRVMGTFGYLAPEYAVSGKLTDKSDVFSFGVMMLELITGRRPVFSSQAYMDDTLVGWARPLLTQAAKDNNYEALVDPYLENNYDSNEMTRLIVCAAACVRQSAKLRPRMSEVVRFLEGELSLEVLQAEVVPGHSALQSSSSHEYVSRLRRMAFANQEDMSSIFSVPSTSSEYNQNQDSSSIDYDPYDREITTDSNKSTAEFSAKV</sequence>
<feature type="compositionally biased region" description="Basic and acidic residues" evidence="15">
    <location>
        <begin position="304"/>
        <end position="314"/>
    </location>
</feature>
<keyword evidence="4" id="KW-0723">Serine/threonine-protein kinase</keyword>
<comment type="catalytic activity">
    <reaction evidence="12">
        <text>L-threonyl-[protein] + ATP = O-phospho-L-threonyl-[protein] + ADP + H(+)</text>
        <dbReference type="Rhea" id="RHEA:46608"/>
        <dbReference type="Rhea" id="RHEA-COMP:11060"/>
        <dbReference type="Rhea" id="RHEA-COMP:11605"/>
        <dbReference type="ChEBI" id="CHEBI:15378"/>
        <dbReference type="ChEBI" id="CHEBI:30013"/>
        <dbReference type="ChEBI" id="CHEBI:30616"/>
        <dbReference type="ChEBI" id="CHEBI:61977"/>
        <dbReference type="ChEBI" id="CHEBI:456216"/>
        <dbReference type="EC" id="2.7.11.1"/>
    </reaction>
</comment>
<feature type="compositionally biased region" description="Pro residues" evidence="15">
    <location>
        <begin position="7"/>
        <end position="70"/>
    </location>
</feature>
<dbReference type="InterPro" id="IPR008271">
    <property type="entry name" value="Ser/Thr_kinase_AS"/>
</dbReference>
<keyword evidence="5" id="KW-0808">Transferase</keyword>
<feature type="binding site" evidence="14">
    <location>
        <position position="375"/>
    </location>
    <ligand>
        <name>ATP</name>
        <dbReference type="ChEBI" id="CHEBI:30616"/>
    </ligand>
</feature>
<evidence type="ECO:0000256" key="11">
    <source>
        <dbReference type="ARBA" id="ARBA00023136"/>
    </source>
</evidence>
<comment type="catalytic activity">
    <reaction evidence="13">
        <text>L-seryl-[protein] + ATP = O-phospho-L-seryl-[protein] + ADP + H(+)</text>
        <dbReference type="Rhea" id="RHEA:17989"/>
        <dbReference type="Rhea" id="RHEA-COMP:9863"/>
        <dbReference type="Rhea" id="RHEA-COMP:11604"/>
        <dbReference type="ChEBI" id="CHEBI:15378"/>
        <dbReference type="ChEBI" id="CHEBI:29999"/>
        <dbReference type="ChEBI" id="CHEBI:30616"/>
        <dbReference type="ChEBI" id="CHEBI:83421"/>
        <dbReference type="ChEBI" id="CHEBI:456216"/>
        <dbReference type="EC" id="2.7.11.1"/>
    </reaction>
</comment>
<dbReference type="SUPFAM" id="SSF56112">
    <property type="entry name" value="Protein kinase-like (PK-like)"/>
    <property type="match status" value="1"/>
</dbReference>
<evidence type="ECO:0000256" key="13">
    <source>
        <dbReference type="ARBA" id="ARBA00048679"/>
    </source>
</evidence>
<evidence type="ECO:0000256" key="8">
    <source>
        <dbReference type="ARBA" id="ARBA00022777"/>
    </source>
</evidence>
<keyword evidence="9 14" id="KW-0067">ATP-binding</keyword>
<gene>
    <name evidence="18" type="ORF">Cni_G08033</name>
</gene>
<dbReference type="AlphaFoldDB" id="A0AAQ3K048"/>
<feature type="region of interest" description="Disordered" evidence="15">
    <location>
        <begin position="288"/>
        <end position="320"/>
    </location>
</feature>
<proteinExistence type="predicted"/>
<keyword evidence="3" id="KW-1003">Cell membrane</keyword>
<dbReference type="Proteomes" id="UP001327560">
    <property type="component" value="Chromosome 2"/>
</dbReference>
<keyword evidence="18" id="KW-0675">Receptor</keyword>
<organism evidence="18 19">
    <name type="scientific">Canna indica</name>
    <name type="common">Indian-shot</name>
    <dbReference type="NCBI Taxonomy" id="4628"/>
    <lineage>
        <taxon>Eukaryota</taxon>
        <taxon>Viridiplantae</taxon>
        <taxon>Streptophyta</taxon>
        <taxon>Embryophyta</taxon>
        <taxon>Tracheophyta</taxon>
        <taxon>Spermatophyta</taxon>
        <taxon>Magnoliopsida</taxon>
        <taxon>Liliopsida</taxon>
        <taxon>Zingiberales</taxon>
        <taxon>Cannaceae</taxon>
        <taxon>Canna</taxon>
    </lineage>
</organism>
<dbReference type="InterPro" id="IPR001245">
    <property type="entry name" value="Ser-Thr/Tyr_kinase_cat_dom"/>
</dbReference>
<dbReference type="FunFam" id="1.10.510.10:FF:000173">
    <property type="entry name" value="proline-rich receptor-like protein kinase PERK8"/>
    <property type="match status" value="1"/>
</dbReference>
<evidence type="ECO:0000259" key="17">
    <source>
        <dbReference type="SMART" id="SM00220"/>
    </source>
</evidence>
<evidence type="ECO:0000256" key="16">
    <source>
        <dbReference type="SAM" id="Phobius"/>
    </source>
</evidence>
<dbReference type="PANTHER" id="PTHR47982">
    <property type="entry name" value="PROLINE-RICH RECEPTOR-LIKE PROTEIN KINASE PERK4"/>
    <property type="match status" value="1"/>
</dbReference>
<dbReference type="InterPro" id="IPR047117">
    <property type="entry name" value="PERK1-13-like"/>
</dbReference>
<evidence type="ECO:0000256" key="1">
    <source>
        <dbReference type="ARBA" id="ARBA00004162"/>
    </source>
</evidence>
<protein>
    <recommendedName>
        <fullName evidence="2">non-specific serine/threonine protein kinase</fullName>
        <ecNumber evidence="2">2.7.11.1</ecNumber>
    </recommendedName>
</protein>
<dbReference type="EMBL" id="CP136891">
    <property type="protein sequence ID" value="WOK99321.1"/>
    <property type="molecule type" value="Genomic_DNA"/>
</dbReference>
<comment type="subcellular location">
    <subcellularLocation>
        <location evidence="1">Cell membrane</location>
        <topology evidence="1">Single-pass membrane protein</topology>
    </subcellularLocation>
</comment>
<evidence type="ECO:0000256" key="7">
    <source>
        <dbReference type="ARBA" id="ARBA00022741"/>
    </source>
</evidence>
<feature type="domain" description="Protein kinase" evidence="17">
    <location>
        <begin position="347"/>
        <end position="619"/>
    </location>
</feature>
<dbReference type="GO" id="GO:0005886">
    <property type="term" value="C:plasma membrane"/>
    <property type="evidence" value="ECO:0007669"/>
    <property type="project" value="UniProtKB-SubCell"/>
</dbReference>
<dbReference type="GO" id="GO:0004674">
    <property type="term" value="F:protein serine/threonine kinase activity"/>
    <property type="evidence" value="ECO:0007669"/>
    <property type="project" value="UniProtKB-KW"/>
</dbReference>
<dbReference type="PROSITE" id="PS00107">
    <property type="entry name" value="PROTEIN_KINASE_ATP"/>
    <property type="match status" value="1"/>
</dbReference>
<accession>A0AAQ3K048</accession>
<evidence type="ECO:0000256" key="5">
    <source>
        <dbReference type="ARBA" id="ARBA00022679"/>
    </source>
</evidence>
<evidence type="ECO:0000313" key="19">
    <source>
        <dbReference type="Proteomes" id="UP001327560"/>
    </source>
</evidence>
<evidence type="ECO:0000313" key="18">
    <source>
        <dbReference type="EMBL" id="WOK99321.1"/>
    </source>
</evidence>
<dbReference type="PANTHER" id="PTHR47982:SF69">
    <property type="entry name" value="NON-SPECIFIC SERINE_THREONINE PROTEIN KINASE"/>
    <property type="match status" value="1"/>
</dbReference>
<keyword evidence="8 18" id="KW-0418">Kinase</keyword>
<dbReference type="InterPro" id="IPR017441">
    <property type="entry name" value="Protein_kinase_ATP_BS"/>
</dbReference>
<dbReference type="Gene3D" id="1.10.510.10">
    <property type="entry name" value="Transferase(Phosphotransferase) domain 1"/>
    <property type="match status" value="1"/>
</dbReference>
<keyword evidence="7 14" id="KW-0547">Nucleotide-binding</keyword>
<evidence type="ECO:0000256" key="12">
    <source>
        <dbReference type="ARBA" id="ARBA00047899"/>
    </source>
</evidence>
<evidence type="ECO:0000256" key="10">
    <source>
        <dbReference type="ARBA" id="ARBA00022989"/>
    </source>
</evidence>
<feature type="region of interest" description="Disordered" evidence="15">
    <location>
        <begin position="1"/>
        <end position="237"/>
    </location>
</feature>
<feature type="region of interest" description="Disordered" evidence="15">
    <location>
        <begin position="668"/>
        <end position="708"/>
    </location>
</feature>
<dbReference type="EC" id="2.7.11.1" evidence="2"/>
<dbReference type="InterPro" id="IPR000719">
    <property type="entry name" value="Prot_kinase_dom"/>
</dbReference>
<dbReference type="PROSITE" id="PS00108">
    <property type="entry name" value="PROTEIN_KINASE_ST"/>
    <property type="match status" value="1"/>
</dbReference>